<protein>
    <submittedName>
        <fullName evidence="1">Acetyltransferase</fullName>
    </submittedName>
</protein>
<organism evidence="1 2">
    <name type="scientific">Piscirickettsia salmonis</name>
    <dbReference type="NCBI Taxonomy" id="1238"/>
    <lineage>
        <taxon>Bacteria</taxon>
        <taxon>Pseudomonadati</taxon>
        <taxon>Pseudomonadota</taxon>
        <taxon>Gammaproteobacteria</taxon>
        <taxon>Thiotrichales</taxon>
        <taxon>Piscirickettsiaceae</taxon>
        <taxon>Piscirickettsia</taxon>
    </lineage>
</organism>
<keyword evidence="1" id="KW-0614">Plasmid</keyword>
<evidence type="ECO:0000313" key="2">
    <source>
        <dbReference type="Proteomes" id="UP000029558"/>
    </source>
</evidence>
<dbReference type="AlphaFoldDB" id="A0AAC8VLG3"/>
<accession>A0AAC8VLG3</accession>
<sequence length="99" mass="11200">MYPYEAKELLKSLRRDERSPMTRIPVTKKTVLVNGYSSELQEQIGGLVAEYKGKLERKPRLLFHDGELSVQAKNPDFHLSQDISLLSATIKLLAQGAPF</sequence>
<name>A0AAC8VLG3_PISSA</name>
<proteinExistence type="predicted"/>
<evidence type="ECO:0000313" key="1">
    <source>
        <dbReference type="EMBL" id="ALB24713.1"/>
    </source>
</evidence>
<geneLocation type="plasmid" evidence="1 2">
    <name>pPSB1-4</name>
</geneLocation>
<reference evidence="1 2" key="1">
    <citation type="journal article" date="2014" name="Genome Announc.">
        <title>Comparative Genome Analysis of Two Isolates of the Fish Pathogen Piscirickettsia salmonis from Different Hosts Reveals Major Differences in Virulence-Associated Secretion Systems.</title>
        <authorList>
            <person name="Bohle H."/>
            <person name="Henriquez P."/>
            <person name="Grothusen H."/>
            <person name="Navas E."/>
            <person name="Sandoval A."/>
            <person name="Bustamante F."/>
            <person name="Bustos P."/>
            <person name="Mancilla M."/>
        </authorList>
    </citation>
    <scope>NUCLEOTIDE SEQUENCE [LARGE SCALE GENOMIC DNA]</scope>
    <source>
        <strain evidence="2">B1-32597</strain>
    </source>
</reference>
<dbReference type="Proteomes" id="UP000029558">
    <property type="component" value="Plasmid pPSB1-4"/>
</dbReference>
<dbReference type="EMBL" id="CP012512">
    <property type="protein sequence ID" value="ALB24713.1"/>
    <property type="molecule type" value="Genomic_DNA"/>
</dbReference>
<gene>
    <name evidence="1" type="ORF">KU39_4p17</name>
</gene>